<proteinExistence type="predicted"/>
<accession>A0A0A9BB12</accession>
<evidence type="ECO:0000313" key="2">
    <source>
        <dbReference type="EMBL" id="JAD61114.1"/>
    </source>
</evidence>
<dbReference type="EMBL" id="GBRH01236781">
    <property type="protein sequence ID" value="JAD61114.1"/>
    <property type="molecule type" value="Transcribed_RNA"/>
</dbReference>
<sequence length="73" mass="7846">MTSPREGPRRLTLSTYQLMRFIAGCAGSAIEEPASSKKSRARGSSAGHLLRMAMAGSLEPSGDLIRALEQARR</sequence>
<reference evidence="2" key="2">
    <citation type="journal article" date="2015" name="Data Brief">
        <title>Shoot transcriptome of the giant reed, Arundo donax.</title>
        <authorList>
            <person name="Barrero R.A."/>
            <person name="Guerrero F.D."/>
            <person name="Moolhuijzen P."/>
            <person name="Goolsby J.A."/>
            <person name="Tidwell J."/>
            <person name="Bellgard S.E."/>
            <person name="Bellgard M.I."/>
        </authorList>
    </citation>
    <scope>NUCLEOTIDE SEQUENCE</scope>
    <source>
        <tissue evidence="2">Shoot tissue taken approximately 20 cm above the soil surface</tissue>
    </source>
</reference>
<feature type="region of interest" description="Disordered" evidence="1">
    <location>
        <begin position="31"/>
        <end position="54"/>
    </location>
</feature>
<evidence type="ECO:0000256" key="1">
    <source>
        <dbReference type="SAM" id="MobiDB-lite"/>
    </source>
</evidence>
<name>A0A0A9BB12_ARUDO</name>
<organism evidence="2">
    <name type="scientific">Arundo donax</name>
    <name type="common">Giant reed</name>
    <name type="synonym">Donax arundinaceus</name>
    <dbReference type="NCBI Taxonomy" id="35708"/>
    <lineage>
        <taxon>Eukaryota</taxon>
        <taxon>Viridiplantae</taxon>
        <taxon>Streptophyta</taxon>
        <taxon>Embryophyta</taxon>
        <taxon>Tracheophyta</taxon>
        <taxon>Spermatophyta</taxon>
        <taxon>Magnoliopsida</taxon>
        <taxon>Liliopsida</taxon>
        <taxon>Poales</taxon>
        <taxon>Poaceae</taxon>
        <taxon>PACMAD clade</taxon>
        <taxon>Arundinoideae</taxon>
        <taxon>Arundineae</taxon>
        <taxon>Arundo</taxon>
    </lineage>
</organism>
<reference evidence="2" key="1">
    <citation type="submission" date="2014-09" db="EMBL/GenBank/DDBJ databases">
        <authorList>
            <person name="Magalhaes I.L.F."/>
            <person name="Oliveira U."/>
            <person name="Santos F.R."/>
            <person name="Vidigal T.H.D.A."/>
            <person name="Brescovit A.D."/>
            <person name="Santos A.J."/>
        </authorList>
    </citation>
    <scope>NUCLEOTIDE SEQUENCE</scope>
    <source>
        <tissue evidence="2">Shoot tissue taken approximately 20 cm above the soil surface</tissue>
    </source>
</reference>
<protein>
    <submittedName>
        <fullName evidence="2">Uncharacterized protein</fullName>
    </submittedName>
</protein>
<dbReference type="AlphaFoldDB" id="A0A0A9BB12"/>